<comment type="similarity">
    <text evidence="9">Belongs to the MntA antitoxin family.</text>
</comment>
<dbReference type="GO" id="GO:0005524">
    <property type="term" value="F:ATP binding"/>
    <property type="evidence" value="ECO:0007669"/>
    <property type="project" value="UniProtKB-KW"/>
</dbReference>
<dbReference type="CDD" id="cd05403">
    <property type="entry name" value="NT_KNTase_like"/>
    <property type="match status" value="1"/>
</dbReference>
<dbReference type="Gene3D" id="3.30.460.10">
    <property type="entry name" value="Beta Polymerase, domain 2"/>
    <property type="match status" value="1"/>
</dbReference>
<evidence type="ECO:0000313" key="11">
    <source>
        <dbReference type="EMBL" id="SFE74554.1"/>
    </source>
</evidence>
<dbReference type="InterPro" id="IPR052038">
    <property type="entry name" value="Type-VII_TA_antitoxin"/>
</dbReference>
<protein>
    <recommendedName>
        <fullName evidence="10">Polymerase nucleotidyl transferase domain-containing protein</fullName>
    </recommendedName>
</protein>
<keyword evidence="8" id="KW-0460">Magnesium</keyword>
<proteinExistence type="inferred from homology"/>
<evidence type="ECO:0000259" key="10">
    <source>
        <dbReference type="Pfam" id="PF01909"/>
    </source>
</evidence>
<keyword evidence="6" id="KW-0547">Nucleotide-binding</keyword>
<dbReference type="PANTHER" id="PTHR33571">
    <property type="entry name" value="SSL8005 PROTEIN"/>
    <property type="match status" value="1"/>
</dbReference>
<sequence length="94" mass="10080">MAKLRRHRRAILAAAHRHGAANLAVFGSVAAGTDGPTSDIDLLVDIDVRTRGLMPILELQDELETLLREKVDVAPRSALALHVAARALTEAVPL</sequence>
<evidence type="ECO:0000256" key="8">
    <source>
        <dbReference type="ARBA" id="ARBA00022842"/>
    </source>
</evidence>
<dbReference type="STRING" id="285351.SAMN04488035_0365"/>
<feature type="domain" description="Polymerase nucleotidyl transferase" evidence="10">
    <location>
        <begin position="15"/>
        <end position="80"/>
    </location>
</feature>
<dbReference type="Pfam" id="PF01909">
    <property type="entry name" value="NTP_transf_2"/>
    <property type="match status" value="1"/>
</dbReference>
<evidence type="ECO:0000256" key="2">
    <source>
        <dbReference type="ARBA" id="ARBA00022649"/>
    </source>
</evidence>
<evidence type="ECO:0000313" key="12">
    <source>
        <dbReference type="Proteomes" id="UP000198520"/>
    </source>
</evidence>
<keyword evidence="7" id="KW-0067">ATP-binding</keyword>
<keyword evidence="3" id="KW-0808">Transferase</keyword>
<evidence type="ECO:0000256" key="7">
    <source>
        <dbReference type="ARBA" id="ARBA00022840"/>
    </source>
</evidence>
<accession>A0A1I2D222</accession>
<dbReference type="PANTHER" id="PTHR33571:SF12">
    <property type="entry name" value="BSL3053 PROTEIN"/>
    <property type="match status" value="1"/>
</dbReference>
<dbReference type="GO" id="GO:0016779">
    <property type="term" value="F:nucleotidyltransferase activity"/>
    <property type="evidence" value="ECO:0007669"/>
    <property type="project" value="UniProtKB-KW"/>
</dbReference>
<name>A0A1I2D222_9MICO</name>
<organism evidence="11 12">
    <name type="scientific">Flavimobilis marinus</name>
    <dbReference type="NCBI Taxonomy" id="285351"/>
    <lineage>
        <taxon>Bacteria</taxon>
        <taxon>Bacillati</taxon>
        <taxon>Actinomycetota</taxon>
        <taxon>Actinomycetes</taxon>
        <taxon>Micrococcales</taxon>
        <taxon>Jonesiaceae</taxon>
        <taxon>Flavimobilis</taxon>
    </lineage>
</organism>
<evidence type="ECO:0000256" key="4">
    <source>
        <dbReference type="ARBA" id="ARBA00022695"/>
    </source>
</evidence>
<keyword evidence="12" id="KW-1185">Reference proteome</keyword>
<keyword evidence="2" id="KW-1277">Toxin-antitoxin system</keyword>
<dbReference type="GO" id="GO:0046872">
    <property type="term" value="F:metal ion binding"/>
    <property type="evidence" value="ECO:0007669"/>
    <property type="project" value="UniProtKB-KW"/>
</dbReference>
<reference evidence="12" key="1">
    <citation type="submission" date="2016-10" db="EMBL/GenBank/DDBJ databases">
        <authorList>
            <person name="Varghese N."/>
            <person name="Submissions S."/>
        </authorList>
    </citation>
    <scope>NUCLEOTIDE SEQUENCE [LARGE SCALE GENOMIC DNA]</scope>
    <source>
        <strain evidence="12">DSM 19083</strain>
    </source>
</reference>
<keyword evidence="5" id="KW-0479">Metal-binding</keyword>
<dbReference type="InterPro" id="IPR002934">
    <property type="entry name" value="Polymerase_NTP_transf_dom"/>
</dbReference>
<dbReference type="AlphaFoldDB" id="A0A1I2D222"/>
<dbReference type="InterPro" id="IPR043519">
    <property type="entry name" value="NT_sf"/>
</dbReference>
<evidence type="ECO:0000256" key="1">
    <source>
        <dbReference type="ARBA" id="ARBA00001946"/>
    </source>
</evidence>
<dbReference type="EMBL" id="FONZ01000001">
    <property type="protein sequence ID" value="SFE74554.1"/>
    <property type="molecule type" value="Genomic_DNA"/>
</dbReference>
<evidence type="ECO:0000256" key="5">
    <source>
        <dbReference type="ARBA" id="ARBA00022723"/>
    </source>
</evidence>
<dbReference type="Proteomes" id="UP000198520">
    <property type="component" value="Unassembled WGS sequence"/>
</dbReference>
<evidence type="ECO:0000256" key="3">
    <source>
        <dbReference type="ARBA" id="ARBA00022679"/>
    </source>
</evidence>
<gene>
    <name evidence="11" type="ORF">SAMN04488035_0365</name>
</gene>
<keyword evidence="4" id="KW-0548">Nucleotidyltransferase</keyword>
<evidence type="ECO:0000256" key="9">
    <source>
        <dbReference type="ARBA" id="ARBA00038276"/>
    </source>
</evidence>
<comment type="cofactor">
    <cofactor evidence="1">
        <name>Mg(2+)</name>
        <dbReference type="ChEBI" id="CHEBI:18420"/>
    </cofactor>
</comment>
<dbReference type="SUPFAM" id="SSF81301">
    <property type="entry name" value="Nucleotidyltransferase"/>
    <property type="match status" value="1"/>
</dbReference>
<evidence type="ECO:0000256" key="6">
    <source>
        <dbReference type="ARBA" id="ARBA00022741"/>
    </source>
</evidence>